<accession>A0A8H4ZQV7</accession>
<dbReference type="EMBL" id="JABEVY010000076">
    <property type="protein sequence ID" value="KAF5251098.1"/>
    <property type="molecule type" value="Genomic_DNA"/>
</dbReference>
<reference evidence="1 2" key="1">
    <citation type="journal article" date="2020" name="BMC Genomics">
        <title>Correction to: Identification and distribution of gene clusters required for synthesis of sphingolipid metabolism inhibitors in diverse species of the filamentous fungus Fusarium.</title>
        <authorList>
            <person name="Kim H.S."/>
            <person name="Lohmar J.M."/>
            <person name="Busman M."/>
            <person name="Brown D.W."/>
            <person name="Naumann T.A."/>
            <person name="Divon H.H."/>
            <person name="Lysoe E."/>
            <person name="Uhlig S."/>
            <person name="Proctor R.H."/>
        </authorList>
    </citation>
    <scope>NUCLEOTIDE SEQUENCE [LARGE SCALE GENOMIC DNA]</scope>
    <source>
        <strain evidence="1 2">NRRL 25214</strain>
    </source>
</reference>
<evidence type="ECO:0008006" key="3">
    <source>
        <dbReference type="Google" id="ProtNLM"/>
    </source>
</evidence>
<sequence length="197" mass="21281">MAAISSVNITPHDSYSSSIGVLGCKINVNRVAYWPTPVDCNNICVKVSYGGRSVNLLKIDSSKSAHDISYDAWTYLAFGRPASEDPQQGGGIVMNYEYVHASECKDLLDDGKLPLSAATSMGYVEPCLKEPRSWAANNFVLYNIFDPLCKYGVNEKCHLDLALSDQAECPSGLGSMSNLNLNVKNIIYGSGKSVATP</sequence>
<keyword evidence="2" id="KW-1185">Reference proteome</keyword>
<name>A0A8H4ZQV7_9HYPO</name>
<dbReference type="Proteomes" id="UP000573603">
    <property type="component" value="Unassembled WGS sequence"/>
</dbReference>
<dbReference type="PANTHER" id="PTHR38850:SF2">
    <property type="entry name" value="CERATO-PLATANIN"/>
    <property type="match status" value="1"/>
</dbReference>
<protein>
    <recommendedName>
        <fullName evidence="3">Cerato-platanin</fullName>
    </recommendedName>
</protein>
<gene>
    <name evidence="1" type="ORF">FANTH_3771</name>
</gene>
<comment type="caution">
    <text evidence="1">The sequence shown here is derived from an EMBL/GenBank/DDBJ whole genome shotgun (WGS) entry which is preliminary data.</text>
</comment>
<evidence type="ECO:0000313" key="2">
    <source>
        <dbReference type="Proteomes" id="UP000573603"/>
    </source>
</evidence>
<dbReference type="PANTHER" id="PTHR38850">
    <property type="entry name" value="CERATO-PLATANIN"/>
    <property type="match status" value="1"/>
</dbReference>
<evidence type="ECO:0000313" key="1">
    <source>
        <dbReference type="EMBL" id="KAF5251098.1"/>
    </source>
</evidence>
<organism evidence="1 2">
    <name type="scientific">Fusarium anthophilum</name>
    <dbReference type="NCBI Taxonomy" id="48485"/>
    <lineage>
        <taxon>Eukaryota</taxon>
        <taxon>Fungi</taxon>
        <taxon>Dikarya</taxon>
        <taxon>Ascomycota</taxon>
        <taxon>Pezizomycotina</taxon>
        <taxon>Sordariomycetes</taxon>
        <taxon>Hypocreomycetidae</taxon>
        <taxon>Hypocreales</taxon>
        <taxon>Nectriaceae</taxon>
        <taxon>Fusarium</taxon>
        <taxon>Fusarium fujikuroi species complex</taxon>
    </lineage>
</organism>
<dbReference type="AlphaFoldDB" id="A0A8H4ZQV7"/>
<proteinExistence type="predicted"/>